<dbReference type="OrthoDB" id="1442711at2"/>
<evidence type="ECO:0000313" key="2">
    <source>
        <dbReference type="Proteomes" id="UP000321367"/>
    </source>
</evidence>
<dbReference type="RefSeq" id="WP_146932623.1">
    <property type="nucleotide sequence ID" value="NZ_CBCSHZ010000013.1"/>
</dbReference>
<comment type="caution">
    <text evidence="1">The sequence shown here is derived from an EMBL/GenBank/DDBJ whole genome shotgun (WGS) entry which is preliminary data.</text>
</comment>
<gene>
    <name evidence="1" type="ORF">ES724_10090</name>
</gene>
<dbReference type="AlphaFoldDB" id="A0A5C6ZS00"/>
<accession>A0A5C6ZS00</accession>
<organism evidence="1 2">
    <name type="scientific">Gillisia hiemivivida</name>
    <dbReference type="NCBI Taxonomy" id="291190"/>
    <lineage>
        <taxon>Bacteria</taxon>
        <taxon>Pseudomonadati</taxon>
        <taxon>Bacteroidota</taxon>
        <taxon>Flavobacteriia</taxon>
        <taxon>Flavobacteriales</taxon>
        <taxon>Flavobacteriaceae</taxon>
        <taxon>Gillisia</taxon>
    </lineage>
</organism>
<keyword evidence="2" id="KW-1185">Reference proteome</keyword>
<sequence length="124" mass="13839">MKKFLLLISVILIAVACDNEPEKQPEMEITEKVMDSIQVYQGDFISVGKMAVLKGDKFVFQVKMDSVAFKLTDSLNAFKKGENSIIPIKVKGQVKDNVQATGYSKLIEITEVVDIMAKPIIENE</sequence>
<evidence type="ECO:0000313" key="1">
    <source>
        <dbReference type="EMBL" id="TXD93553.1"/>
    </source>
</evidence>
<dbReference type="EMBL" id="VORY01000010">
    <property type="protein sequence ID" value="TXD93553.1"/>
    <property type="molecule type" value="Genomic_DNA"/>
</dbReference>
<name>A0A5C6ZS00_9FLAO</name>
<dbReference type="Proteomes" id="UP000321367">
    <property type="component" value="Unassembled WGS sequence"/>
</dbReference>
<proteinExistence type="predicted"/>
<dbReference type="PROSITE" id="PS51257">
    <property type="entry name" value="PROKAR_LIPOPROTEIN"/>
    <property type="match status" value="1"/>
</dbReference>
<protein>
    <submittedName>
        <fullName evidence="1">Uncharacterized protein</fullName>
    </submittedName>
</protein>
<reference evidence="1 2" key="1">
    <citation type="submission" date="2019-08" db="EMBL/GenBank/DDBJ databases">
        <title>Genome sequence of Gillisia hiemivivida IC154 (type strain).</title>
        <authorList>
            <person name="Bowman J.P."/>
        </authorList>
    </citation>
    <scope>NUCLEOTIDE SEQUENCE [LARGE SCALE GENOMIC DNA]</scope>
    <source>
        <strain evidence="1 2">IC154</strain>
    </source>
</reference>